<evidence type="ECO:0000259" key="11">
    <source>
        <dbReference type="PROSITE" id="PS50089"/>
    </source>
</evidence>
<feature type="domain" description="RING-type" evidence="11">
    <location>
        <begin position="124"/>
        <end position="167"/>
    </location>
</feature>
<dbReference type="InterPro" id="IPR001841">
    <property type="entry name" value="Znf_RING"/>
</dbReference>
<dbReference type="STRING" id="3694.U5GF02"/>
<keyword evidence="5" id="KW-0862">Zinc</keyword>
<dbReference type="SMART" id="SM00184">
    <property type="entry name" value="RING"/>
    <property type="match status" value="1"/>
</dbReference>
<dbReference type="GO" id="GO:0008270">
    <property type="term" value="F:zinc ion binding"/>
    <property type="evidence" value="ECO:0007669"/>
    <property type="project" value="UniProtKB-KW"/>
</dbReference>
<protein>
    <recommendedName>
        <fullName evidence="11">RING-type domain-containing protein</fullName>
    </recommendedName>
</protein>
<dbReference type="InParanoid" id="U5GF02"/>
<keyword evidence="6 10" id="KW-1133">Transmembrane helix</keyword>
<dbReference type="Gramene" id="Potri.005G113200.1.v4.1">
    <property type="protein sequence ID" value="Potri.005G113200.1.v4.1"/>
    <property type="gene ID" value="Potri.005G113200.v4.1"/>
</dbReference>
<keyword evidence="2 10" id="KW-0812">Transmembrane</keyword>
<proteinExistence type="inferred from homology"/>
<reference evidence="12 13" key="1">
    <citation type="journal article" date="2006" name="Science">
        <title>The genome of black cottonwood, Populus trichocarpa (Torr. &amp; Gray).</title>
        <authorList>
            <person name="Tuskan G.A."/>
            <person name="Difazio S."/>
            <person name="Jansson S."/>
            <person name="Bohlmann J."/>
            <person name="Grigoriev I."/>
            <person name="Hellsten U."/>
            <person name="Putnam N."/>
            <person name="Ralph S."/>
            <person name="Rombauts S."/>
            <person name="Salamov A."/>
            <person name="Schein J."/>
            <person name="Sterck L."/>
            <person name="Aerts A."/>
            <person name="Bhalerao R.R."/>
            <person name="Bhalerao R.P."/>
            <person name="Blaudez D."/>
            <person name="Boerjan W."/>
            <person name="Brun A."/>
            <person name="Brunner A."/>
            <person name="Busov V."/>
            <person name="Campbell M."/>
            <person name="Carlson J."/>
            <person name="Chalot M."/>
            <person name="Chapman J."/>
            <person name="Chen G.L."/>
            <person name="Cooper D."/>
            <person name="Coutinho P.M."/>
            <person name="Couturier J."/>
            <person name="Covert S."/>
            <person name="Cronk Q."/>
            <person name="Cunningham R."/>
            <person name="Davis J."/>
            <person name="Degroeve S."/>
            <person name="Dejardin A."/>
            <person name="Depamphilis C."/>
            <person name="Detter J."/>
            <person name="Dirks B."/>
            <person name="Dubchak I."/>
            <person name="Duplessis S."/>
            <person name="Ehlting J."/>
            <person name="Ellis B."/>
            <person name="Gendler K."/>
            <person name="Goodstein D."/>
            <person name="Gribskov M."/>
            <person name="Grimwood J."/>
            <person name="Groover A."/>
            <person name="Gunter L."/>
            <person name="Hamberger B."/>
            <person name="Heinze B."/>
            <person name="Helariutta Y."/>
            <person name="Henrissat B."/>
            <person name="Holligan D."/>
            <person name="Holt R."/>
            <person name="Huang W."/>
            <person name="Islam-Faridi N."/>
            <person name="Jones S."/>
            <person name="Jones-Rhoades M."/>
            <person name="Jorgensen R."/>
            <person name="Joshi C."/>
            <person name="Kangasjarvi J."/>
            <person name="Karlsson J."/>
            <person name="Kelleher C."/>
            <person name="Kirkpatrick R."/>
            <person name="Kirst M."/>
            <person name="Kohler A."/>
            <person name="Kalluri U."/>
            <person name="Larimer F."/>
            <person name="Leebens-Mack J."/>
            <person name="Leple J.C."/>
            <person name="Locascio P."/>
            <person name="Lou Y."/>
            <person name="Lucas S."/>
            <person name="Martin F."/>
            <person name="Montanini B."/>
            <person name="Napoli C."/>
            <person name="Nelson D.R."/>
            <person name="Nelson C."/>
            <person name="Nieminen K."/>
            <person name="Nilsson O."/>
            <person name="Pereda V."/>
            <person name="Peter G."/>
            <person name="Philippe R."/>
            <person name="Pilate G."/>
            <person name="Poliakov A."/>
            <person name="Razumovskaya J."/>
            <person name="Richardson P."/>
            <person name="Rinaldi C."/>
            <person name="Ritland K."/>
            <person name="Rouze P."/>
            <person name="Ryaboy D."/>
            <person name="Schmutz J."/>
            <person name="Schrader J."/>
            <person name="Segerman B."/>
            <person name="Shin H."/>
            <person name="Siddiqui A."/>
            <person name="Sterky F."/>
            <person name="Terry A."/>
            <person name="Tsai C.J."/>
            <person name="Uberbacher E."/>
            <person name="Unneberg P."/>
            <person name="Vahala J."/>
            <person name="Wall K."/>
            <person name="Wessler S."/>
            <person name="Yang G."/>
            <person name="Yin T."/>
            <person name="Douglas C."/>
            <person name="Marra M."/>
            <person name="Sandberg G."/>
            <person name="Van de Peer Y."/>
            <person name="Rokhsar D."/>
        </authorList>
    </citation>
    <scope>NUCLEOTIDE SEQUENCE [LARGE SCALE GENOMIC DNA]</scope>
    <source>
        <strain evidence="13">cv. Nisqually</strain>
    </source>
</reference>
<dbReference type="Gene3D" id="3.30.40.10">
    <property type="entry name" value="Zinc/RING finger domain, C3HC4 (zinc finger)"/>
    <property type="match status" value="1"/>
</dbReference>
<evidence type="ECO:0000256" key="8">
    <source>
        <dbReference type="ARBA" id="ARBA00024209"/>
    </source>
</evidence>
<dbReference type="AlphaFoldDB" id="U5GF02"/>
<keyword evidence="13" id="KW-1185">Reference proteome</keyword>
<evidence type="ECO:0000256" key="6">
    <source>
        <dbReference type="ARBA" id="ARBA00022989"/>
    </source>
</evidence>
<evidence type="ECO:0000256" key="9">
    <source>
        <dbReference type="PROSITE-ProRule" id="PRU00175"/>
    </source>
</evidence>
<evidence type="ECO:0000256" key="4">
    <source>
        <dbReference type="ARBA" id="ARBA00022771"/>
    </source>
</evidence>
<dbReference type="Proteomes" id="UP000006729">
    <property type="component" value="Chromosome 5"/>
</dbReference>
<gene>
    <name evidence="12" type="ORF">POPTR_005G113200</name>
</gene>
<dbReference type="OrthoDB" id="840995at2759"/>
<evidence type="ECO:0000256" key="10">
    <source>
        <dbReference type="SAM" id="Phobius"/>
    </source>
</evidence>
<keyword evidence="3" id="KW-0479">Metal-binding</keyword>
<dbReference type="GO" id="GO:0016020">
    <property type="term" value="C:membrane"/>
    <property type="evidence" value="ECO:0007669"/>
    <property type="project" value="UniProtKB-SubCell"/>
</dbReference>
<dbReference type="CDD" id="cd16461">
    <property type="entry name" value="RING-H2_EL5-like"/>
    <property type="match status" value="1"/>
</dbReference>
<dbReference type="SUPFAM" id="SSF57850">
    <property type="entry name" value="RING/U-box"/>
    <property type="match status" value="1"/>
</dbReference>
<dbReference type="OMA" id="PICRDKV"/>
<dbReference type="KEGG" id="pop:18099187"/>
<keyword evidence="7 10" id="KW-0472">Membrane</keyword>
<dbReference type="FunFam" id="3.30.40.10:FF:000388">
    <property type="entry name" value="Putative RING zinc finger domain superfamily protein"/>
    <property type="match status" value="1"/>
</dbReference>
<dbReference type="EMBL" id="CM009294">
    <property type="protein sequence ID" value="PNT36199.1"/>
    <property type="molecule type" value="Genomic_DNA"/>
</dbReference>
<dbReference type="PANTHER" id="PTHR46539:SF1">
    <property type="entry name" value="E3 UBIQUITIN-PROTEIN LIGASE ATL42"/>
    <property type="match status" value="1"/>
</dbReference>
<comment type="similarity">
    <text evidence="8">Belongs to the RING-type zinc finger family. ATL subfamily.</text>
</comment>
<dbReference type="HOGENOM" id="CLU_116499_0_0_1"/>
<evidence type="ECO:0000256" key="1">
    <source>
        <dbReference type="ARBA" id="ARBA00004370"/>
    </source>
</evidence>
<sequence>MDQIHHFSRQMLNGNLPRQEEQADQGGSIAGIGIASVMILILVVLISVSICKCSISLINFPSNNQQNPTTSNSCSSESDTQTHHELVALPVFVFGEQTPPSAPTLPQSSSSSSSSPFAFSDKSCAICLDDYAYGEFIRVLPRCKHMFHKDCIDNWLSSRTSSCPICRDQIIDKNVESTRIDSPNMVENVTGSFTLFPVSNSTIPN</sequence>
<name>U5GF02_POPTR</name>
<dbReference type="SMR" id="U5GF02"/>
<evidence type="ECO:0000313" key="13">
    <source>
        <dbReference type="Proteomes" id="UP000006729"/>
    </source>
</evidence>
<evidence type="ECO:0000256" key="7">
    <source>
        <dbReference type="ARBA" id="ARBA00023136"/>
    </source>
</evidence>
<keyword evidence="4 9" id="KW-0863">Zinc-finger</keyword>
<dbReference type="GO" id="GO:0061630">
    <property type="term" value="F:ubiquitin protein ligase activity"/>
    <property type="evidence" value="ECO:0000318"/>
    <property type="project" value="GO_Central"/>
</dbReference>
<accession>U5GF02</accession>
<dbReference type="InterPro" id="IPR013083">
    <property type="entry name" value="Znf_RING/FYVE/PHD"/>
</dbReference>
<dbReference type="PANTHER" id="PTHR46539">
    <property type="entry name" value="E3 UBIQUITIN-PROTEIN LIGASE ATL42"/>
    <property type="match status" value="1"/>
</dbReference>
<feature type="transmembrane region" description="Helical" evidence="10">
    <location>
        <begin position="28"/>
        <end position="50"/>
    </location>
</feature>
<evidence type="ECO:0000256" key="2">
    <source>
        <dbReference type="ARBA" id="ARBA00022692"/>
    </source>
</evidence>
<dbReference type="Pfam" id="PF13639">
    <property type="entry name" value="zf-RING_2"/>
    <property type="match status" value="1"/>
</dbReference>
<evidence type="ECO:0000313" key="12">
    <source>
        <dbReference type="EMBL" id="PNT36199.1"/>
    </source>
</evidence>
<evidence type="ECO:0000256" key="3">
    <source>
        <dbReference type="ARBA" id="ARBA00022723"/>
    </source>
</evidence>
<dbReference type="eggNOG" id="KOG0800">
    <property type="taxonomic scope" value="Eukaryota"/>
</dbReference>
<evidence type="ECO:0000256" key="5">
    <source>
        <dbReference type="ARBA" id="ARBA00022833"/>
    </source>
</evidence>
<dbReference type="PROSITE" id="PS50089">
    <property type="entry name" value="ZF_RING_2"/>
    <property type="match status" value="1"/>
</dbReference>
<comment type="subcellular location">
    <subcellularLocation>
        <location evidence="1">Membrane</location>
    </subcellularLocation>
</comment>
<organism evidence="12 13">
    <name type="scientific">Populus trichocarpa</name>
    <name type="common">Western balsam poplar</name>
    <name type="synonym">Populus balsamifera subsp. trichocarpa</name>
    <dbReference type="NCBI Taxonomy" id="3694"/>
    <lineage>
        <taxon>Eukaryota</taxon>
        <taxon>Viridiplantae</taxon>
        <taxon>Streptophyta</taxon>
        <taxon>Embryophyta</taxon>
        <taxon>Tracheophyta</taxon>
        <taxon>Spermatophyta</taxon>
        <taxon>Magnoliopsida</taxon>
        <taxon>eudicotyledons</taxon>
        <taxon>Gunneridae</taxon>
        <taxon>Pentapetalae</taxon>
        <taxon>rosids</taxon>
        <taxon>fabids</taxon>
        <taxon>Malpighiales</taxon>
        <taxon>Salicaceae</taxon>
        <taxon>Saliceae</taxon>
        <taxon>Populus</taxon>
    </lineage>
</organism>